<evidence type="ECO:0000313" key="2">
    <source>
        <dbReference type="EMBL" id="CAF1637818.1"/>
    </source>
</evidence>
<dbReference type="SUPFAM" id="SSF52833">
    <property type="entry name" value="Thioredoxin-like"/>
    <property type="match status" value="1"/>
</dbReference>
<dbReference type="OrthoDB" id="273823at2759"/>
<evidence type="ECO:0000256" key="1">
    <source>
        <dbReference type="ARBA" id="ARBA00022737"/>
    </source>
</evidence>
<dbReference type="Proteomes" id="UP000663834">
    <property type="component" value="Unassembled WGS sequence"/>
</dbReference>
<dbReference type="Gene3D" id="2.120.10.30">
    <property type="entry name" value="TolB, C-terminal domain"/>
    <property type="match status" value="2"/>
</dbReference>
<dbReference type="InterPro" id="IPR011042">
    <property type="entry name" value="6-blade_b-propeller_TolB-like"/>
</dbReference>
<dbReference type="EMBL" id="CAJNOW010014988">
    <property type="protein sequence ID" value="CAF1637818.1"/>
    <property type="molecule type" value="Genomic_DNA"/>
</dbReference>
<dbReference type="Gene3D" id="3.40.30.10">
    <property type="entry name" value="Glutaredoxin"/>
    <property type="match status" value="1"/>
</dbReference>
<comment type="caution">
    <text evidence="2">The sequence shown here is derived from an EMBL/GenBank/DDBJ whole genome shotgun (WGS) entry which is preliminary data.</text>
</comment>
<keyword evidence="1" id="KW-0677">Repeat</keyword>
<dbReference type="Pfam" id="PF01436">
    <property type="entry name" value="NHL"/>
    <property type="match status" value="1"/>
</dbReference>
<dbReference type="PANTHER" id="PTHR46388">
    <property type="entry name" value="NHL REPEAT-CONTAINING PROTEIN 2"/>
    <property type="match status" value="1"/>
</dbReference>
<organism evidence="2 3">
    <name type="scientific">Rotaria magnacalcarata</name>
    <dbReference type="NCBI Taxonomy" id="392030"/>
    <lineage>
        <taxon>Eukaryota</taxon>
        <taxon>Metazoa</taxon>
        <taxon>Spiralia</taxon>
        <taxon>Gnathifera</taxon>
        <taxon>Rotifera</taxon>
        <taxon>Eurotatoria</taxon>
        <taxon>Bdelloidea</taxon>
        <taxon>Philodinida</taxon>
        <taxon>Philodinidae</taxon>
        <taxon>Rotaria</taxon>
    </lineage>
</organism>
<protein>
    <recommendedName>
        <fullName evidence="4">NHL repeat-containing protein 2</fullName>
    </recommendedName>
</protein>
<gene>
    <name evidence="2" type="ORF">KQP761_LOCUS27463</name>
</gene>
<dbReference type="InterPro" id="IPR036249">
    <property type="entry name" value="Thioredoxin-like_sf"/>
</dbReference>
<dbReference type="SUPFAM" id="SSF101898">
    <property type="entry name" value="NHL repeat"/>
    <property type="match status" value="1"/>
</dbReference>
<proteinExistence type="predicted"/>
<dbReference type="PANTHER" id="PTHR46388:SF2">
    <property type="entry name" value="NHL REPEAT-CONTAINING PROTEIN 2"/>
    <property type="match status" value="1"/>
</dbReference>
<accession>A0A816DKW1</accession>
<evidence type="ECO:0000313" key="3">
    <source>
        <dbReference type="Proteomes" id="UP000663834"/>
    </source>
</evidence>
<reference evidence="2" key="1">
    <citation type="submission" date="2021-02" db="EMBL/GenBank/DDBJ databases">
        <authorList>
            <person name="Nowell W R."/>
        </authorList>
    </citation>
    <scope>NUCLEOTIDE SEQUENCE</scope>
</reference>
<sequence>MSVTNFNTDLFRDLTFDLLSDISHGSTKFDELTQTYLNKIHERIDGDELRKYTREIYEKILSLQIVQTNPRAQLKDLMHGNIVLVYFWTFSDIKVSHTIHKVIGIDRRYSNAGVTVICVHSPKYEHEKNKANIKHDIEERSLPFTVVNDSGRLVWKHVGCQLWPTVLVFGPDSLPIYIFEGENHVQHLERFLVPVLAHYKSSLCPILNNSLATTNSSEDVATIKAASKVKDFRYPSHICVTSNKLLYISFAGSNQLVLCDIDGKVIDIIGNGNVGMADGDINQAEFDSPHGLVEFNSCIYIADTNNHSIRVFDPNSRRVLTMIGTGRLGTDKIGGLEGIQQPIASPWDLCITESPFDSKTVLLISMTGHHQVWAYAFEETQWWNDVILKKNSCSSIIGSGFEEKKNSSEPLSACLASPCGMCNGIMNGEPVIFIADSNSSTIRVVTLNDGHVTNLVGGDADSTNLAAFGDLDGTGHHAKLQYPIGVAFHYPSSYLYITDAFNNKLKRVDMKTLLCSNYFVTDNDKKKTRGETNSSKFYEPHGIAILDHFLYVADKNNSHIKRIDLDHGTFIRHRFDLSETLNEERSFRSKKAYLAIFLDDALKLRDGNAGTWTIEDEDGLKICDGELTHHVPHKILLDYVSRDKQVRSLKYELILCQDDKCTMMNGVMQPVNQTDSIIEFTIKIDQIETTKCG</sequence>
<dbReference type="AlphaFoldDB" id="A0A816DKW1"/>
<name>A0A816DKW1_9BILA</name>
<evidence type="ECO:0008006" key="4">
    <source>
        <dbReference type="Google" id="ProtNLM"/>
    </source>
</evidence>
<dbReference type="InterPro" id="IPR001258">
    <property type="entry name" value="NHL_repeat"/>
</dbReference>